<protein>
    <submittedName>
        <fullName evidence="14">TonB-dependent receptor</fullName>
    </submittedName>
</protein>
<evidence type="ECO:0000256" key="9">
    <source>
        <dbReference type="ARBA" id="ARBA00023136"/>
    </source>
</evidence>
<dbReference type="InterPro" id="IPR012910">
    <property type="entry name" value="Plug_dom"/>
</dbReference>
<gene>
    <name evidence="14" type="ORF">GPY61_23950</name>
</gene>
<evidence type="ECO:0000256" key="5">
    <source>
        <dbReference type="ARBA" id="ARBA00022692"/>
    </source>
</evidence>
<evidence type="ECO:0000256" key="2">
    <source>
        <dbReference type="ARBA" id="ARBA00022448"/>
    </source>
</evidence>
<keyword evidence="7" id="KW-0406">Ion transport</keyword>
<dbReference type="Pfam" id="PF00593">
    <property type="entry name" value="TonB_dep_Rec_b-barrel"/>
    <property type="match status" value="1"/>
</dbReference>
<accession>A0A7X3G3E5</accession>
<evidence type="ECO:0000256" key="6">
    <source>
        <dbReference type="ARBA" id="ARBA00023004"/>
    </source>
</evidence>
<sequence length="815" mass="87734">MFHGAIMKSSQRNLRRGMNRHAVKLALTTAVAAAGAPDACRAQDVMPVVTVTAQSRSQDIQNVPIAVQTLAGSALRDVGVVNLAGMDAFVPGLSVEPLQSTRPIIFLRGVGTEDYGIGTDSPVGIFTDSVYVGKTGGSLLNFNDVKRIEVLKGPQGTLFGRNAAAGVISIVTNDPVERTEASGLVRVGTRGAVHTELLYNTPLAEGLALRISALDQRDNGWVRNTFNGQRMGDDGERGLRATVRWRRDDTDAILGWEHGVMRVSGPPVFSLTGGKIDFGGPATWVDPRKQPLANDAEPNAQARTFDGLTLRVTTPLRHATLSSITAYRHFNTQNWQDNDGSVNPAAYIGIGNVESNSTWQQEFKLSGQNGALDWVGGVSAYRERATQTQHVDLTTLSLDTLIRHAAGSAPYATLTGLAQGIGRATGNAALQGLSLAGLPWRESIHDKGDYRAYAVYGDLLWHVSPVTNLTVGGRLTHDDKRFSWYNPPRIASELDARLAVMQQAQLFPTAVALRLLTPQQAASLQAVVARNVEFNNTVSSTSPFPASRSWNNFSPRIVLDRHLTRDHMVYGSWSKGYLAGGFDALGVNGYYDEELVTNTEIGIKGRVRALGLSYEASIFHYDYTNLQSLTLVPANAGAGVPSYQVVNSDQRATGAELSAQWTLNRIWRLNGALAYLDQTYAHYVSPSGVRLDGQPPGAPRLSASAGATARWPLWNGTADFNVMLGYIGERRCNADTRAQGTCNPDGSVDTGAAREKVDVRLGWTAPSGNWGVGAVVTNLTNRQTIAISTLGSVVGSPYSYVSKPRAIALELRGRL</sequence>
<dbReference type="AlphaFoldDB" id="A0A7X3G3E5"/>
<dbReference type="GO" id="GO:0009279">
    <property type="term" value="C:cell outer membrane"/>
    <property type="evidence" value="ECO:0007669"/>
    <property type="project" value="UniProtKB-SubCell"/>
</dbReference>
<dbReference type="Gene3D" id="2.40.170.20">
    <property type="entry name" value="TonB-dependent receptor, beta-barrel domain"/>
    <property type="match status" value="1"/>
</dbReference>
<dbReference type="Proteomes" id="UP000443353">
    <property type="component" value="Unassembled WGS sequence"/>
</dbReference>
<evidence type="ECO:0000256" key="1">
    <source>
        <dbReference type="ARBA" id="ARBA00004571"/>
    </source>
</evidence>
<evidence type="ECO:0000313" key="15">
    <source>
        <dbReference type="Proteomes" id="UP000443353"/>
    </source>
</evidence>
<comment type="subcellular location">
    <subcellularLocation>
        <location evidence="1">Cell outer membrane</location>
        <topology evidence="1">Multi-pass membrane protein</topology>
    </subcellularLocation>
</comment>
<keyword evidence="4" id="KW-0410">Iron transport</keyword>
<name>A0A7X3G3E5_9BURK</name>
<keyword evidence="15" id="KW-1185">Reference proteome</keyword>
<evidence type="ECO:0000256" key="7">
    <source>
        <dbReference type="ARBA" id="ARBA00023065"/>
    </source>
</evidence>
<keyword evidence="10" id="KW-0998">Cell outer membrane</keyword>
<evidence type="ECO:0000259" key="13">
    <source>
        <dbReference type="Pfam" id="PF07715"/>
    </source>
</evidence>
<evidence type="ECO:0000256" key="10">
    <source>
        <dbReference type="ARBA" id="ARBA00023237"/>
    </source>
</evidence>
<dbReference type="PANTHER" id="PTHR32552:SF81">
    <property type="entry name" value="TONB-DEPENDENT OUTER MEMBRANE RECEPTOR"/>
    <property type="match status" value="1"/>
</dbReference>
<dbReference type="InterPro" id="IPR039426">
    <property type="entry name" value="TonB-dep_rcpt-like"/>
</dbReference>
<feature type="domain" description="TonB-dependent receptor plug" evidence="13">
    <location>
        <begin position="60"/>
        <end position="167"/>
    </location>
</feature>
<evidence type="ECO:0000313" key="14">
    <source>
        <dbReference type="EMBL" id="MVW62976.1"/>
    </source>
</evidence>
<evidence type="ECO:0000256" key="11">
    <source>
        <dbReference type="RuleBase" id="RU003357"/>
    </source>
</evidence>
<keyword evidence="9 11" id="KW-0472">Membrane</keyword>
<keyword evidence="5" id="KW-0812">Transmembrane</keyword>
<evidence type="ECO:0000256" key="4">
    <source>
        <dbReference type="ARBA" id="ARBA00022496"/>
    </source>
</evidence>
<comment type="similarity">
    <text evidence="11">Belongs to the TonB-dependent receptor family.</text>
</comment>
<dbReference type="InterPro" id="IPR036942">
    <property type="entry name" value="Beta-barrel_TonB_sf"/>
</dbReference>
<evidence type="ECO:0000256" key="8">
    <source>
        <dbReference type="ARBA" id="ARBA00023077"/>
    </source>
</evidence>
<organism evidence="14 15">
    <name type="scientific">Massilia cellulosiltytica</name>
    <dbReference type="NCBI Taxonomy" id="2683234"/>
    <lineage>
        <taxon>Bacteria</taxon>
        <taxon>Pseudomonadati</taxon>
        <taxon>Pseudomonadota</taxon>
        <taxon>Betaproteobacteria</taxon>
        <taxon>Burkholderiales</taxon>
        <taxon>Oxalobacteraceae</taxon>
        <taxon>Telluria group</taxon>
        <taxon>Massilia</taxon>
    </lineage>
</organism>
<feature type="domain" description="TonB-dependent receptor-like beta-barrel" evidence="12">
    <location>
        <begin position="302"/>
        <end position="779"/>
    </location>
</feature>
<dbReference type="PANTHER" id="PTHR32552">
    <property type="entry name" value="FERRICHROME IRON RECEPTOR-RELATED"/>
    <property type="match status" value="1"/>
</dbReference>
<proteinExistence type="inferred from homology"/>
<evidence type="ECO:0000259" key="12">
    <source>
        <dbReference type="Pfam" id="PF00593"/>
    </source>
</evidence>
<keyword evidence="14" id="KW-0675">Receptor</keyword>
<dbReference type="InterPro" id="IPR000531">
    <property type="entry name" value="Beta-barrel_TonB"/>
</dbReference>
<dbReference type="SUPFAM" id="SSF56935">
    <property type="entry name" value="Porins"/>
    <property type="match status" value="1"/>
</dbReference>
<evidence type="ECO:0000256" key="3">
    <source>
        <dbReference type="ARBA" id="ARBA00022452"/>
    </source>
</evidence>
<keyword evidence="3" id="KW-1134">Transmembrane beta strand</keyword>
<reference evidence="14 15" key="1">
    <citation type="submission" date="2019-12" db="EMBL/GenBank/DDBJ databases">
        <authorList>
            <person name="Li C."/>
            <person name="Zhao J."/>
        </authorList>
    </citation>
    <scope>NUCLEOTIDE SEQUENCE [LARGE SCALE GENOMIC DNA]</scope>
    <source>
        <strain evidence="14 15">NEAU-DD11</strain>
    </source>
</reference>
<keyword evidence="8 11" id="KW-0798">TonB box</keyword>
<comment type="caution">
    <text evidence="14">The sequence shown here is derived from an EMBL/GenBank/DDBJ whole genome shotgun (WGS) entry which is preliminary data.</text>
</comment>
<dbReference type="Pfam" id="PF07715">
    <property type="entry name" value="Plug"/>
    <property type="match status" value="1"/>
</dbReference>
<dbReference type="EMBL" id="WSES01000007">
    <property type="protein sequence ID" value="MVW62976.1"/>
    <property type="molecule type" value="Genomic_DNA"/>
</dbReference>
<keyword evidence="6" id="KW-0408">Iron</keyword>
<keyword evidence="2" id="KW-0813">Transport</keyword>
<dbReference type="GO" id="GO:0006826">
    <property type="term" value="P:iron ion transport"/>
    <property type="evidence" value="ECO:0007669"/>
    <property type="project" value="UniProtKB-KW"/>
</dbReference>